<feature type="domain" description="tRNA-queuosine alpha-mannosyltransferase N-terminal" evidence="8">
    <location>
        <begin position="83"/>
        <end position="199"/>
    </location>
</feature>
<keyword evidence="10" id="KW-1185">Reference proteome</keyword>
<keyword evidence="2" id="KW-0328">Glycosyltransferase</keyword>
<dbReference type="InterPro" id="IPR001296">
    <property type="entry name" value="Glyco_trans_1"/>
</dbReference>
<evidence type="ECO:0000259" key="8">
    <source>
        <dbReference type="Pfam" id="PF12038"/>
    </source>
</evidence>
<dbReference type="Pfam" id="PF12038">
    <property type="entry name" value="QTMAN_N"/>
    <property type="match status" value="1"/>
</dbReference>
<dbReference type="Pfam" id="PF00534">
    <property type="entry name" value="Glycos_transf_1"/>
    <property type="match status" value="1"/>
</dbReference>
<dbReference type="CDD" id="cd01635">
    <property type="entry name" value="Glycosyltransferase_GTB-type"/>
    <property type="match status" value="1"/>
</dbReference>
<sequence>MGMPPMGHHFFPRLPMAGLPGFSAQLRSGWQYSLSGNAEVLRNTAGAVSNRPSGAPVIAPAATAINPANASALLAGGSEEEEEEEEEDEQVLFASSTLNLCELIGLRPDLDRLKKILYFHENQLVYPVKKQKDRDFQYGYNQILSCLVADVVVFNSQYNLESFLREMPRHIKLQPDHRPDPHSLVENVRAKARVLYFPVNIAHKTRSPKDALEPLQIIWPHRWEHDKDPATMFKVLFALAEAGLNFRICVLGQSFTENPPIFTEARQRLANFITHWGYAESRDKYWELLHTGDVVVSTAHHEFFGVAMLEAVGAGCFPICPNRLVYPEIFPQECLYNTTQQLQKSLAQWCARPQLVRSKKVNLDLNTFSWATLKQQYSDLLT</sequence>
<dbReference type="EC" id="2.4.1.110" evidence="4"/>
<dbReference type="Proteomes" id="UP000770661">
    <property type="component" value="Unassembled WGS sequence"/>
</dbReference>
<dbReference type="OrthoDB" id="10032790at2759"/>
<evidence type="ECO:0000256" key="5">
    <source>
        <dbReference type="ARBA" id="ARBA00044539"/>
    </source>
</evidence>
<reference evidence="9" key="1">
    <citation type="submission" date="2020-07" db="EMBL/GenBank/DDBJ databases">
        <title>The High-quality genome of the commercially important snow crab, Chionoecetes opilio.</title>
        <authorList>
            <person name="Jeong J.-H."/>
            <person name="Ryu S."/>
        </authorList>
    </citation>
    <scope>NUCLEOTIDE SEQUENCE</scope>
    <source>
        <strain evidence="9">MADBK_172401_WGS</strain>
        <tissue evidence="9">Digestive gland</tissue>
    </source>
</reference>
<keyword evidence="3" id="KW-0808">Transferase</keyword>
<evidence type="ECO:0000313" key="9">
    <source>
        <dbReference type="EMBL" id="KAG0728275.1"/>
    </source>
</evidence>
<dbReference type="SUPFAM" id="SSF53756">
    <property type="entry name" value="UDP-Glycosyltransferase/glycogen phosphorylase"/>
    <property type="match status" value="1"/>
</dbReference>
<evidence type="ECO:0000256" key="6">
    <source>
        <dbReference type="ARBA" id="ARBA00048439"/>
    </source>
</evidence>
<gene>
    <name evidence="9" type="primary">gtdc1</name>
    <name evidence="9" type="ORF">GWK47_032813</name>
</gene>
<evidence type="ECO:0000256" key="2">
    <source>
        <dbReference type="ARBA" id="ARBA00022676"/>
    </source>
</evidence>
<name>A0A8J4YHS4_CHIOP</name>
<dbReference type="EMBL" id="JACEEZ010002385">
    <property type="protein sequence ID" value="KAG0728275.1"/>
    <property type="molecule type" value="Genomic_DNA"/>
</dbReference>
<proteinExistence type="inferred from homology"/>
<dbReference type="AlphaFoldDB" id="A0A8J4YHS4"/>
<comment type="caution">
    <text evidence="9">The sequence shown here is derived from an EMBL/GenBank/DDBJ whole genome shotgun (WGS) entry which is preliminary data.</text>
</comment>
<evidence type="ECO:0000313" key="10">
    <source>
        <dbReference type="Proteomes" id="UP000770661"/>
    </source>
</evidence>
<accession>A0A8J4YHS4</accession>
<dbReference type="InterPro" id="IPR022701">
    <property type="entry name" value="QTMAN_N"/>
</dbReference>
<feature type="domain" description="Glycosyl transferase family 1" evidence="7">
    <location>
        <begin position="213"/>
        <end position="330"/>
    </location>
</feature>
<dbReference type="PANTHER" id="PTHR13615:SF3">
    <property type="entry name" value="GLYCOSYLTRANSFERASE-LIKE DOMAIN-CONTAINING PROTEIN 1"/>
    <property type="match status" value="1"/>
</dbReference>
<evidence type="ECO:0000256" key="4">
    <source>
        <dbReference type="ARBA" id="ARBA00044517"/>
    </source>
</evidence>
<comment type="catalytic activity">
    <reaction evidence="6">
        <text>queuosine(34) in tRNA(Asp) + GDP-alpha-D-mannose = O-4''-alpha-D-mannosylqueuosine(34) in tRNA(Asp) + GDP + H(+)</text>
        <dbReference type="Rhea" id="RHEA:12885"/>
        <dbReference type="Rhea" id="RHEA-COMP:18572"/>
        <dbReference type="Rhea" id="RHEA-COMP:18581"/>
        <dbReference type="ChEBI" id="CHEBI:15378"/>
        <dbReference type="ChEBI" id="CHEBI:57527"/>
        <dbReference type="ChEBI" id="CHEBI:58189"/>
        <dbReference type="ChEBI" id="CHEBI:194431"/>
        <dbReference type="ChEBI" id="CHEBI:194442"/>
        <dbReference type="EC" id="2.4.1.110"/>
    </reaction>
    <physiologicalReaction direction="left-to-right" evidence="6">
        <dbReference type="Rhea" id="RHEA:12886"/>
    </physiologicalReaction>
</comment>
<protein>
    <recommendedName>
        <fullName evidence="5">tRNA-queuosine alpha-mannosyltransferase</fullName>
        <ecNumber evidence="4">2.4.1.110</ecNumber>
    </recommendedName>
</protein>
<dbReference type="PANTHER" id="PTHR13615">
    <property type="entry name" value="GLYCOSYLTRANSFERASE-LIKE 1"/>
    <property type="match status" value="1"/>
</dbReference>
<dbReference type="Gene3D" id="3.40.50.2000">
    <property type="entry name" value="Glycogen Phosphorylase B"/>
    <property type="match status" value="1"/>
</dbReference>
<comment type="similarity">
    <text evidence="1">Belongs to the glycosyltransferase group 1 family. Glycosyltransferase 4 subfamily.</text>
</comment>
<evidence type="ECO:0000256" key="3">
    <source>
        <dbReference type="ARBA" id="ARBA00022679"/>
    </source>
</evidence>
<organism evidence="9 10">
    <name type="scientific">Chionoecetes opilio</name>
    <name type="common">Atlantic snow crab</name>
    <name type="synonym">Cancer opilio</name>
    <dbReference type="NCBI Taxonomy" id="41210"/>
    <lineage>
        <taxon>Eukaryota</taxon>
        <taxon>Metazoa</taxon>
        <taxon>Ecdysozoa</taxon>
        <taxon>Arthropoda</taxon>
        <taxon>Crustacea</taxon>
        <taxon>Multicrustacea</taxon>
        <taxon>Malacostraca</taxon>
        <taxon>Eumalacostraca</taxon>
        <taxon>Eucarida</taxon>
        <taxon>Decapoda</taxon>
        <taxon>Pleocyemata</taxon>
        <taxon>Brachyura</taxon>
        <taxon>Eubrachyura</taxon>
        <taxon>Majoidea</taxon>
        <taxon>Majidae</taxon>
        <taxon>Chionoecetes</taxon>
    </lineage>
</organism>
<dbReference type="InterPro" id="IPR051862">
    <property type="entry name" value="GT-like_domain_containing_1"/>
</dbReference>
<dbReference type="GO" id="GO:0016438">
    <property type="term" value="F:tRNA-queuosine(34) beta-mannosyltransferase activity"/>
    <property type="evidence" value="ECO:0007669"/>
    <property type="project" value="UniProtKB-EC"/>
</dbReference>
<evidence type="ECO:0000256" key="1">
    <source>
        <dbReference type="ARBA" id="ARBA00009481"/>
    </source>
</evidence>
<evidence type="ECO:0000259" key="7">
    <source>
        <dbReference type="Pfam" id="PF00534"/>
    </source>
</evidence>